<gene>
    <name evidence="1" type="ORF">FQA45_15715</name>
</gene>
<protein>
    <submittedName>
        <fullName evidence="1">SRPBCC family protein</fullName>
    </submittedName>
</protein>
<evidence type="ECO:0000313" key="2">
    <source>
        <dbReference type="Proteomes" id="UP000320717"/>
    </source>
</evidence>
<dbReference type="RefSeq" id="WP_146277891.1">
    <property type="nucleotide sequence ID" value="NZ_CP042260.1"/>
</dbReference>
<keyword evidence="2" id="KW-1185">Reference proteome</keyword>
<reference evidence="1 2" key="1">
    <citation type="submission" date="2019-07" db="EMBL/GenBank/DDBJ databases">
        <title>Complete Genome Sequence of drought tolerant Plant Growth-Promoting Rhizobacterium Glutamicibacter halophytocola DR408.</title>
        <authorList>
            <person name="Nishu S.D."/>
            <person name="Lee T.K."/>
        </authorList>
    </citation>
    <scope>NUCLEOTIDE SEQUENCE [LARGE SCALE GENOMIC DNA]</scope>
    <source>
        <strain evidence="1 2">DR408</strain>
    </source>
</reference>
<sequence>MAVYFECFTRTTMPRQELFEKSLSIDAHASSMADSAEQAIGGVTSGQISLGEQVTWRARHFGIPVRMTSEISELDAPAAFTDQQVKGPFKKFHHVHEFYDGGGEGTIMVDKIHFEAPLGPLGWLVERLVLGWYMPRLIRVRNAYLVGASAL</sequence>
<dbReference type="EMBL" id="CP042260">
    <property type="protein sequence ID" value="QDY67633.1"/>
    <property type="molecule type" value="Genomic_DNA"/>
</dbReference>
<name>A0ABX5YDA6_9MICC</name>
<organism evidence="1 2">
    <name type="scientific">Glutamicibacter halophytocola</name>
    <dbReference type="NCBI Taxonomy" id="1933880"/>
    <lineage>
        <taxon>Bacteria</taxon>
        <taxon>Bacillati</taxon>
        <taxon>Actinomycetota</taxon>
        <taxon>Actinomycetes</taxon>
        <taxon>Micrococcales</taxon>
        <taxon>Micrococcaceae</taxon>
        <taxon>Glutamicibacter</taxon>
    </lineage>
</organism>
<dbReference type="InterPro" id="IPR023393">
    <property type="entry name" value="START-like_dom_sf"/>
</dbReference>
<dbReference type="Proteomes" id="UP000320717">
    <property type="component" value="Chromosome"/>
</dbReference>
<dbReference type="SUPFAM" id="SSF55961">
    <property type="entry name" value="Bet v1-like"/>
    <property type="match status" value="1"/>
</dbReference>
<evidence type="ECO:0000313" key="1">
    <source>
        <dbReference type="EMBL" id="QDY67633.1"/>
    </source>
</evidence>
<dbReference type="CDD" id="cd07820">
    <property type="entry name" value="SRPBCC_3"/>
    <property type="match status" value="1"/>
</dbReference>
<dbReference type="Gene3D" id="3.30.530.20">
    <property type="match status" value="1"/>
</dbReference>
<accession>A0ABX5YDA6</accession>
<proteinExistence type="predicted"/>